<feature type="domain" description="HAT C-terminal dimerisation" evidence="1">
    <location>
        <begin position="125"/>
        <end position="171"/>
    </location>
</feature>
<dbReference type="GO" id="GO:0046983">
    <property type="term" value="F:protein dimerization activity"/>
    <property type="evidence" value="ECO:0007669"/>
    <property type="project" value="InterPro"/>
</dbReference>
<dbReference type="Proteomes" id="UP001431783">
    <property type="component" value="Unassembled WGS sequence"/>
</dbReference>
<gene>
    <name evidence="2" type="ORF">WA026_023172</name>
</gene>
<proteinExistence type="predicted"/>
<evidence type="ECO:0000313" key="3">
    <source>
        <dbReference type="Proteomes" id="UP001431783"/>
    </source>
</evidence>
<name>A0AAW1UP02_9CUCU</name>
<organism evidence="2 3">
    <name type="scientific">Henosepilachna vigintioctopunctata</name>
    <dbReference type="NCBI Taxonomy" id="420089"/>
    <lineage>
        <taxon>Eukaryota</taxon>
        <taxon>Metazoa</taxon>
        <taxon>Ecdysozoa</taxon>
        <taxon>Arthropoda</taxon>
        <taxon>Hexapoda</taxon>
        <taxon>Insecta</taxon>
        <taxon>Pterygota</taxon>
        <taxon>Neoptera</taxon>
        <taxon>Endopterygota</taxon>
        <taxon>Coleoptera</taxon>
        <taxon>Polyphaga</taxon>
        <taxon>Cucujiformia</taxon>
        <taxon>Coccinelloidea</taxon>
        <taxon>Coccinellidae</taxon>
        <taxon>Epilachninae</taxon>
        <taxon>Epilachnini</taxon>
        <taxon>Henosepilachna</taxon>
    </lineage>
</organism>
<comment type="caution">
    <text evidence="2">The sequence shown here is derived from an EMBL/GenBank/DDBJ whole genome shotgun (WGS) entry which is preliminary data.</text>
</comment>
<dbReference type="InterPro" id="IPR012337">
    <property type="entry name" value="RNaseH-like_sf"/>
</dbReference>
<dbReference type="SUPFAM" id="SSF53098">
    <property type="entry name" value="Ribonuclease H-like"/>
    <property type="match status" value="1"/>
</dbReference>
<protein>
    <recommendedName>
        <fullName evidence="1">HAT C-terminal dimerisation domain-containing protein</fullName>
    </recommendedName>
</protein>
<evidence type="ECO:0000313" key="2">
    <source>
        <dbReference type="EMBL" id="KAK9882750.1"/>
    </source>
</evidence>
<evidence type="ECO:0000259" key="1">
    <source>
        <dbReference type="Pfam" id="PF05699"/>
    </source>
</evidence>
<dbReference type="AlphaFoldDB" id="A0AAW1UP02"/>
<dbReference type="EMBL" id="JARQZJ010000082">
    <property type="protein sequence ID" value="KAK9882750.1"/>
    <property type="molecule type" value="Genomic_DNA"/>
</dbReference>
<dbReference type="InterPro" id="IPR008906">
    <property type="entry name" value="HATC_C_dom"/>
</dbReference>
<keyword evidence="3" id="KW-1185">Reference proteome</keyword>
<accession>A0AAW1UP02</accession>
<dbReference type="Pfam" id="PF05699">
    <property type="entry name" value="Dimer_Tnp_hAT"/>
    <property type="match status" value="1"/>
</dbReference>
<reference evidence="2 3" key="1">
    <citation type="submission" date="2023-03" db="EMBL/GenBank/DDBJ databases">
        <title>Genome insight into feeding habits of ladybird beetles.</title>
        <authorList>
            <person name="Li H.-S."/>
            <person name="Huang Y.-H."/>
            <person name="Pang H."/>
        </authorList>
    </citation>
    <scope>NUCLEOTIDE SEQUENCE [LARGE SCALE GENOMIC DNA]</scope>
    <source>
        <strain evidence="2">SYSU_2023b</strain>
        <tissue evidence="2">Whole body</tissue>
    </source>
</reference>
<sequence length="172" mass="19718">MSGEKYVTGGDVIVVTRILREICRRFKNKVTTDHLIEFIEKVQKEISERFDKIEQSGTFSLSKSRIQIKVQDMIAKEMKQSHNAEVATSLQPEPGSRGNDMAMCTIFDNFMEKISEDVDFLTRLDKSGKNSNPGEWWLSTKHIYPNLAQIYRSSCNIVATSVPCERMFRKTG</sequence>